<keyword evidence="3" id="KW-1185">Reference proteome</keyword>
<comment type="caution">
    <text evidence="2">The sequence shown here is derived from an EMBL/GenBank/DDBJ whole genome shotgun (WGS) entry which is preliminary data.</text>
</comment>
<dbReference type="CDD" id="cd03801">
    <property type="entry name" value="GT4_PimA-like"/>
    <property type="match status" value="1"/>
</dbReference>
<accession>K2IU92</accession>
<dbReference type="AlphaFoldDB" id="K2IU92"/>
<proteinExistence type="predicted"/>
<dbReference type="InterPro" id="IPR050194">
    <property type="entry name" value="Glycosyltransferase_grp1"/>
</dbReference>
<dbReference type="Pfam" id="PF13439">
    <property type="entry name" value="Glyco_transf_4"/>
    <property type="match status" value="1"/>
</dbReference>
<organism evidence="2 3">
    <name type="scientific">Oceanibaculum indicum P24</name>
    <dbReference type="NCBI Taxonomy" id="1207063"/>
    <lineage>
        <taxon>Bacteria</taxon>
        <taxon>Pseudomonadati</taxon>
        <taxon>Pseudomonadota</taxon>
        <taxon>Alphaproteobacteria</taxon>
        <taxon>Rhodospirillales</taxon>
        <taxon>Oceanibaculaceae</taxon>
        <taxon>Oceanibaculum</taxon>
    </lineage>
</organism>
<dbReference type="Pfam" id="PF13692">
    <property type="entry name" value="Glyco_trans_1_4"/>
    <property type="match status" value="1"/>
</dbReference>
<protein>
    <submittedName>
        <fullName evidence="2">Glycosyltransferase</fullName>
    </submittedName>
</protein>
<evidence type="ECO:0000313" key="2">
    <source>
        <dbReference type="EMBL" id="EKE73866.1"/>
    </source>
</evidence>
<gene>
    <name evidence="2" type="ORF">P24_12107</name>
</gene>
<dbReference type="RefSeq" id="WP_008945027.1">
    <property type="nucleotide sequence ID" value="NZ_AMRL01000015.1"/>
</dbReference>
<dbReference type="STRING" id="1207063.P24_12107"/>
<evidence type="ECO:0000259" key="1">
    <source>
        <dbReference type="Pfam" id="PF13439"/>
    </source>
</evidence>
<dbReference type="Gene3D" id="3.40.50.2000">
    <property type="entry name" value="Glycogen Phosphorylase B"/>
    <property type="match status" value="2"/>
</dbReference>
<name>K2IU92_9PROT</name>
<dbReference type="GO" id="GO:0016757">
    <property type="term" value="F:glycosyltransferase activity"/>
    <property type="evidence" value="ECO:0007669"/>
    <property type="project" value="UniProtKB-ARBA"/>
</dbReference>
<reference evidence="2 3" key="1">
    <citation type="journal article" date="2012" name="J. Bacteriol.">
        <title>Genome Sequence of Oceanibaculum indicum Type Strain P24.</title>
        <authorList>
            <person name="Lai Q."/>
            <person name="Shao Z."/>
        </authorList>
    </citation>
    <scope>NUCLEOTIDE SEQUENCE [LARGE SCALE GENOMIC DNA]</scope>
    <source>
        <strain evidence="2 3">P24</strain>
    </source>
</reference>
<feature type="domain" description="Glycosyltransferase subfamily 4-like N-terminal" evidence="1">
    <location>
        <begin position="41"/>
        <end position="201"/>
    </location>
</feature>
<dbReference type="PANTHER" id="PTHR45947:SF13">
    <property type="entry name" value="TRANSFERASE"/>
    <property type="match status" value="1"/>
</dbReference>
<keyword evidence="2" id="KW-0808">Transferase</keyword>
<dbReference type="SUPFAM" id="SSF53756">
    <property type="entry name" value="UDP-Glycosyltransferase/glycogen phosphorylase"/>
    <property type="match status" value="1"/>
</dbReference>
<dbReference type="Proteomes" id="UP000006746">
    <property type="component" value="Unassembled WGS sequence"/>
</dbReference>
<dbReference type="EMBL" id="AMRL01000015">
    <property type="protein sequence ID" value="EKE73866.1"/>
    <property type="molecule type" value="Genomic_DNA"/>
</dbReference>
<evidence type="ECO:0000313" key="3">
    <source>
        <dbReference type="Proteomes" id="UP000006746"/>
    </source>
</evidence>
<dbReference type="eggNOG" id="COG0438">
    <property type="taxonomic scope" value="Bacteria"/>
</dbReference>
<sequence length="433" mass="47503">MTRYPLLADDTPALGPEDAQGAPRHRIIIVTAEILGPVRNGGIATALTGLAEVLAEAGHHVTVLFIDLAGTMQQEDRQDRWAELYGRRGIRLAFLHEDAYRDRSPLALSLQVTSWLAGERADIVHFHDWIGLGHETVRTMRMGQGFIDTLLVIGAHGPSAWAAEGNGLPNDPEQERIERYAIEQADVLIAPSHYLLGWMEARGWQLPKRHYVQQNLLPRGEGTGAPVPRQGLPVRELVFFGRLEPRKGVLLFCDALDRLAANGIFARHDGLKITFLGKSTPIEGMEGRDYVAGRAAGWPVGTDFVSDLDSTDALAYLEAPGRLAIMPSLIENSPCTVLECLLGNIPFLAADVGGVAELIAPEDRDRLLFAPSAEALAKALTERLAAGAATGRPAIPQEEVRRVWTGWHIRPSRPHQALIARLLLSLRKLLRRK</sequence>
<dbReference type="PANTHER" id="PTHR45947">
    <property type="entry name" value="SULFOQUINOVOSYL TRANSFERASE SQD2"/>
    <property type="match status" value="1"/>
</dbReference>
<dbReference type="InterPro" id="IPR028098">
    <property type="entry name" value="Glyco_trans_4-like_N"/>
</dbReference>